<dbReference type="Proteomes" id="UP000000311">
    <property type="component" value="Unassembled WGS sequence"/>
</dbReference>
<dbReference type="EMBL" id="GL437488">
    <property type="protein sequence ID" value="EFN70398.1"/>
    <property type="molecule type" value="Genomic_DNA"/>
</dbReference>
<proteinExistence type="predicted"/>
<organism evidence="2">
    <name type="scientific">Camponotus floridanus</name>
    <name type="common">Florida carpenter ant</name>
    <dbReference type="NCBI Taxonomy" id="104421"/>
    <lineage>
        <taxon>Eukaryota</taxon>
        <taxon>Metazoa</taxon>
        <taxon>Ecdysozoa</taxon>
        <taxon>Arthropoda</taxon>
        <taxon>Hexapoda</taxon>
        <taxon>Insecta</taxon>
        <taxon>Pterygota</taxon>
        <taxon>Neoptera</taxon>
        <taxon>Endopterygota</taxon>
        <taxon>Hymenoptera</taxon>
        <taxon>Apocrita</taxon>
        <taxon>Aculeata</taxon>
        <taxon>Formicoidea</taxon>
        <taxon>Formicidae</taxon>
        <taxon>Formicinae</taxon>
        <taxon>Camponotus</taxon>
    </lineage>
</organism>
<reference evidence="1 2" key="1">
    <citation type="journal article" date="2010" name="Science">
        <title>Genomic comparison of the ants Camponotus floridanus and Harpegnathos saltator.</title>
        <authorList>
            <person name="Bonasio R."/>
            <person name="Zhang G."/>
            <person name="Ye C."/>
            <person name="Mutti N.S."/>
            <person name="Fang X."/>
            <person name="Qin N."/>
            <person name="Donahue G."/>
            <person name="Yang P."/>
            <person name="Li Q."/>
            <person name="Li C."/>
            <person name="Zhang P."/>
            <person name="Huang Z."/>
            <person name="Berger S.L."/>
            <person name="Reinberg D."/>
            <person name="Wang J."/>
            <person name="Liebig J."/>
        </authorList>
    </citation>
    <scope>NUCLEOTIDE SEQUENCE [LARGE SCALE GENOMIC DNA]</scope>
    <source>
        <strain evidence="2">C129</strain>
    </source>
</reference>
<keyword evidence="2" id="KW-1185">Reference proteome</keyword>
<accession>E2A841</accession>
<sequence length="102" mass="11904">MIKAKFYFVSEAGIDPKTTIVKVKRIQLLDQEESFLFPANKQTSDKHEQLFENPIVKNVVKSLKVRNKFRNVVLTLSKELEKIYLDTEGNVVFHDEYLEEAT</sequence>
<evidence type="ECO:0000313" key="2">
    <source>
        <dbReference type="Proteomes" id="UP000000311"/>
    </source>
</evidence>
<dbReference type="InParanoid" id="E2A841"/>
<feature type="non-terminal residue" evidence="1">
    <location>
        <position position="102"/>
    </location>
</feature>
<dbReference type="AlphaFoldDB" id="E2A841"/>
<evidence type="ECO:0000313" key="1">
    <source>
        <dbReference type="EMBL" id="EFN70398.1"/>
    </source>
</evidence>
<name>E2A841_CAMFO</name>
<protein>
    <submittedName>
        <fullName evidence="1">Uncharacterized protein</fullName>
    </submittedName>
</protein>
<gene>
    <name evidence="1" type="ORF">EAG_00597</name>
</gene>